<evidence type="ECO:0008006" key="6">
    <source>
        <dbReference type="Google" id="ProtNLM"/>
    </source>
</evidence>
<dbReference type="RefSeq" id="WP_105296191.1">
    <property type="nucleotide sequence ID" value="NZ_JBCMQG010000011.1"/>
</dbReference>
<evidence type="ECO:0000256" key="1">
    <source>
        <dbReference type="SAM" id="MobiDB-lite"/>
    </source>
</evidence>
<evidence type="ECO:0000313" key="5">
    <source>
        <dbReference type="Proteomes" id="UP000239237"/>
    </source>
</evidence>
<sequence length="66" mass="7263">MKFGMRTPSIKKSISARTTGRAKRAVKSAINPAYGKKGTGFITNPSKSVKNSVYHKTTKSVWSLFK</sequence>
<gene>
    <name evidence="2" type="ORF">LES8486_01685</name>
    <name evidence="3" type="ORF">LES9216_00050</name>
</gene>
<protein>
    <recommendedName>
        <fullName evidence="6">Phage protein</fullName>
    </recommendedName>
</protein>
<feature type="region of interest" description="Disordered" evidence="1">
    <location>
        <begin position="1"/>
        <end position="22"/>
    </location>
</feature>
<dbReference type="EMBL" id="OKQU01000001">
    <property type="protein sequence ID" value="SPE06163.1"/>
    <property type="molecule type" value="Genomic_DNA"/>
</dbReference>
<organism evidence="3 4">
    <name type="scientific">Leuconostoc suionicum</name>
    <dbReference type="NCBI Taxonomy" id="1511761"/>
    <lineage>
        <taxon>Bacteria</taxon>
        <taxon>Bacillati</taxon>
        <taxon>Bacillota</taxon>
        <taxon>Bacilli</taxon>
        <taxon>Lactobacillales</taxon>
        <taxon>Lactobacillaceae</taxon>
        <taxon>Leuconostoc</taxon>
    </lineage>
</organism>
<accession>A0A2N9K6E2</accession>
<evidence type="ECO:0000313" key="2">
    <source>
        <dbReference type="EMBL" id="SPD94501.1"/>
    </source>
</evidence>
<dbReference type="EMBL" id="OKQR01000004">
    <property type="protein sequence ID" value="SPD94501.1"/>
    <property type="molecule type" value="Genomic_DNA"/>
</dbReference>
<reference evidence="3 4" key="2">
    <citation type="submission" date="2018-02" db="EMBL/GenBank/DDBJ databases">
        <authorList>
            <person name="Cohen D.B."/>
            <person name="Kent A.D."/>
        </authorList>
    </citation>
    <scope>NUCLEOTIDE SEQUENCE [LARGE SCALE GENOMIC DNA]</scope>
    <source>
        <strain evidence="3 4">CECT 9216</strain>
    </source>
</reference>
<evidence type="ECO:0000313" key="3">
    <source>
        <dbReference type="EMBL" id="SPE06163.1"/>
    </source>
</evidence>
<proteinExistence type="predicted"/>
<evidence type="ECO:0000313" key="4">
    <source>
        <dbReference type="Proteomes" id="UP000237923"/>
    </source>
</evidence>
<keyword evidence="5" id="KW-1185">Reference proteome</keyword>
<dbReference type="Proteomes" id="UP000237923">
    <property type="component" value="Unassembled WGS sequence"/>
</dbReference>
<dbReference type="Proteomes" id="UP000239237">
    <property type="component" value="Unassembled WGS sequence"/>
</dbReference>
<dbReference type="AlphaFoldDB" id="A0A2N9K6E2"/>
<name>A0A2N9K6E2_9LACO</name>
<reference evidence="2 5" key="1">
    <citation type="submission" date="2018-02" db="EMBL/GenBank/DDBJ databases">
        <authorList>
            <person name="Rodrigo-Torres L."/>
            <person name="Arahal R. D."/>
            <person name="Lucena T."/>
        </authorList>
    </citation>
    <scope>NUCLEOTIDE SEQUENCE [LARGE SCALE GENOMIC DNA]</scope>
    <source>
        <strain evidence="2 5">CECT 8486</strain>
    </source>
</reference>